<dbReference type="EMBL" id="SNYS01000008">
    <property type="protein sequence ID" value="TDQ68838.1"/>
    <property type="molecule type" value="Genomic_DNA"/>
</dbReference>
<reference evidence="3 4" key="1">
    <citation type="submission" date="2019-03" db="EMBL/GenBank/DDBJ databases">
        <title>Genomic Encyclopedia of Type Strains, Phase IV (KMG-IV): sequencing the most valuable type-strain genomes for metagenomic binning, comparative biology and taxonomic classification.</title>
        <authorList>
            <person name="Goeker M."/>
        </authorList>
    </citation>
    <scope>NUCLEOTIDE SEQUENCE [LARGE SCALE GENOMIC DNA]</scope>
    <source>
        <strain evidence="3 4">DSM 13328</strain>
    </source>
</reference>
<dbReference type="HAMAP" id="MF_00634">
    <property type="entry name" value="UPF0235"/>
    <property type="match status" value="1"/>
</dbReference>
<accession>A0A484F3W9</accession>
<keyword evidence="4" id="KW-1185">Reference proteome</keyword>
<dbReference type="NCBIfam" id="TIGR00251">
    <property type="entry name" value="DUF167 family protein"/>
    <property type="match status" value="1"/>
</dbReference>
<evidence type="ECO:0000313" key="4">
    <source>
        <dbReference type="Proteomes" id="UP000294855"/>
    </source>
</evidence>
<dbReference type="Gene3D" id="3.30.1200.10">
    <property type="entry name" value="YggU-like"/>
    <property type="match status" value="1"/>
</dbReference>
<dbReference type="RefSeq" id="WP_133517485.1">
    <property type="nucleotide sequence ID" value="NZ_JAHDUW010000003.1"/>
</dbReference>
<dbReference type="Proteomes" id="UP000294855">
    <property type="component" value="Unassembled WGS sequence"/>
</dbReference>
<dbReference type="PANTHER" id="PTHR13420">
    <property type="entry name" value="UPF0235 PROTEIN C15ORF40"/>
    <property type="match status" value="1"/>
</dbReference>
<proteinExistence type="inferred from homology"/>
<sequence>MPFTDALREKDSAIFIDLEVTPGSKVIQVPSGYNEWRKRIEVKITQAAQKGKANEQIVEEMAALFNISMSRVSIENGMTSSKKTVRIDGVSLAEAQKILESKLKE</sequence>
<dbReference type="OrthoDB" id="53248at2157"/>
<dbReference type="PANTHER" id="PTHR13420:SF7">
    <property type="entry name" value="UPF0235 PROTEIN C15ORF40"/>
    <property type="match status" value="1"/>
</dbReference>
<dbReference type="InterPro" id="IPR036591">
    <property type="entry name" value="YggU-like_sf"/>
</dbReference>
<evidence type="ECO:0000256" key="2">
    <source>
        <dbReference type="HAMAP-Rule" id="MF_00634"/>
    </source>
</evidence>
<evidence type="ECO:0000313" key="3">
    <source>
        <dbReference type="EMBL" id="TDQ68838.1"/>
    </source>
</evidence>
<dbReference type="InterPro" id="IPR003746">
    <property type="entry name" value="DUF167"/>
</dbReference>
<comment type="similarity">
    <text evidence="1 2">Belongs to the UPF0235 family.</text>
</comment>
<protein>
    <recommendedName>
        <fullName evidence="2">UPF0235 protein C7391_1036</fullName>
    </recommendedName>
</protein>
<dbReference type="SMART" id="SM01152">
    <property type="entry name" value="DUF167"/>
    <property type="match status" value="1"/>
</dbReference>
<comment type="caution">
    <text evidence="3">The sequence shown here is derived from an EMBL/GenBank/DDBJ whole genome shotgun (WGS) entry which is preliminary data.</text>
</comment>
<dbReference type="GO" id="GO:0005737">
    <property type="term" value="C:cytoplasm"/>
    <property type="evidence" value="ECO:0007669"/>
    <property type="project" value="TreeGrafter"/>
</dbReference>
<evidence type="ECO:0000256" key="1">
    <source>
        <dbReference type="ARBA" id="ARBA00010364"/>
    </source>
</evidence>
<name>A0A484F3W9_9EURY</name>
<dbReference type="AlphaFoldDB" id="A0A484F3W9"/>
<gene>
    <name evidence="3" type="ORF">C7391_1036</name>
</gene>
<dbReference type="Pfam" id="PF02594">
    <property type="entry name" value="DUF167"/>
    <property type="match status" value="1"/>
</dbReference>
<organism evidence="3 4">
    <name type="scientific">Methanimicrococcus blatticola</name>
    <dbReference type="NCBI Taxonomy" id="91560"/>
    <lineage>
        <taxon>Archaea</taxon>
        <taxon>Methanobacteriati</taxon>
        <taxon>Methanobacteriota</taxon>
        <taxon>Stenosarchaea group</taxon>
        <taxon>Methanomicrobia</taxon>
        <taxon>Methanosarcinales</taxon>
        <taxon>Methanosarcinaceae</taxon>
        <taxon>Methanimicrococcus</taxon>
    </lineage>
</organism>
<dbReference type="SUPFAM" id="SSF69786">
    <property type="entry name" value="YggU-like"/>
    <property type="match status" value="1"/>
</dbReference>